<evidence type="ECO:0000313" key="1">
    <source>
        <dbReference type="EMBL" id="MBO3086051.1"/>
    </source>
</evidence>
<evidence type="ECO:0000313" key="2">
    <source>
        <dbReference type="Proteomes" id="UP000678317"/>
    </source>
</evidence>
<dbReference type="EMBL" id="JAGFBM010000009">
    <property type="protein sequence ID" value="MBO3086051.1"/>
    <property type="molecule type" value="Genomic_DNA"/>
</dbReference>
<protein>
    <submittedName>
        <fullName evidence="1">Uncharacterized protein</fullName>
    </submittedName>
</protein>
<dbReference type="Proteomes" id="UP000678317">
    <property type="component" value="Unassembled WGS sequence"/>
</dbReference>
<keyword evidence="2" id="KW-1185">Reference proteome</keyword>
<gene>
    <name evidence="1" type="ORF">J4035_15520</name>
</gene>
<comment type="caution">
    <text evidence="1">The sequence shown here is derived from an EMBL/GenBank/DDBJ whole genome shotgun (WGS) entry which is preliminary data.</text>
</comment>
<proteinExistence type="predicted"/>
<organism evidence="1 2">
    <name type="scientific">Cellulomonas fengjieae</name>
    <dbReference type="NCBI Taxonomy" id="2819978"/>
    <lineage>
        <taxon>Bacteria</taxon>
        <taxon>Bacillati</taxon>
        <taxon>Actinomycetota</taxon>
        <taxon>Actinomycetes</taxon>
        <taxon>Micrococcales</taxon>
        <taxon>Cellulomonadaceae</taxon>
        <taxon>Cellulomonas</taxon>
    </lineage>
</organism>
<dbReference type="RefSeq" id="WP_208290204.1">
    <property type="nucleotide sequence ID" value="NZ_CP074404.1"/>
</dbReference>
<sequence length="110" mass="11031">MRAIRGKIAVVAALVLALALALTALVGLGGQPQQEPQDGPWAIQLTDPAGDWASCFDDPLVTPPTTSGSTVTAVFVAEATEADVDRVTDCLADVMTGGSIQVGTVAPAGA</sequence>
<accession>A0ABS3SJX4</accession>
<name>A0ABS3SJX4_9CELL</name>
<reference evidence="1 2" key="1">
    <citation type="submission" date="2021-03" db="EMBL/GenBank/DDBJ databases">
        <title>novel species in genus Cellulomonas.</title>
        <authorList>
            <person name="Zhang G."/>
        </authorList>
    </citation>
    <scope>NUCLEOTIDE SEQUENCE [LARGE SCALE GENOMIC DNA]</scope>
    <source>
        <strain evidence="2">zg-ZUI188</strain>
    </source>
</reference>